<evidence type="ECO:0000256" key="2">
    <source>
        <dbReference type="ARBA" id="ARBA00022723"/>
    </source>
</evidence>
<dbReference type="OrthoDB" id="9807246at2"/>
<dbReference type="PANTHER" id="PTHR33337:SF40">
    <property type="entry name" value="CENP-V_GFA DOMAIN-CONTAINING PROTEIN-RELATED"/>
    <property type="match status" value="1"/>
</dbReference>
<evidence type="ECO:0000313" key="6">
    <source>
        <dbReference type="EMBL" id="AZL59704.1"/>
    </source>
</evidence>
<dbReference type="PROSITE" id="PS51891">
    <property type="entry name" value="CENP_V_GFA"/>
    <property type="match status" value="1"/>
</dbReference>
<protein>
    <submittedName>
        <fullName evidence="6">Aldehyde-activating protein</fullName>
    </submittedName>
</protein>
<accession>A0A3S8U7X7</accession>
<dbReference type="GO" id="GO:0046872">
    <property type="term" value="F:metal ion binding"/>
    <property type="evidence" value="ECO:0007669"/>
    <property type="project" value="UniProtKB-KW"/>
</dbReference>
<evidence type="ECO:0000256" key="4">
    <source>
        <dbReference type="ARBA" id="ARBA00023239"/>
    </source>
</evidence>
<evidence type="ECO:0000256" key="3">
    <source>
        <dbReference type="ARBA" id="ARBA00022833"/>
    </source>
</evidence>
<keyword evidence="7" id="KW-1185">Reference proteome</keyword>
<reference evidence="6 7" key="1">
    <citation type="submission" date="2018-12" db="EMBL/GenBank/DDBJ databases">
        <title>Complete genome sequencing of Tabrizicola sp. K13M18.</title>
        <authorList>
            <person name="Bae J.-W."/>
        </authorList>
    </citation>
    <scope>NUCLEOTIDE SEQUENCE [LARGE SCALE GENOMIC DNA]</scope>
    <source>
        <strain evidence="6 7">K13M18</strain>
    </source>
</reference>
<dbReference type="EMBL" id="CP034328">
    <property type="protein sequence ID" value="AZL59704.1"/>
    <property type="molecule type" value="Genomic_DNA"/>
</dbReference>
<dbReference type="PANTHER" id="PTHR33337">
    <property type="entry name" value="GFA DOMAIN-CONTAINING PROTEIN"/>
    <property type="match status" value="1"/>
</dbReference>
<evidence type="ECO:0000313" key="7">
    <source>
        <dbReference type="Proteomes" id="UP000282002"/>
    </source>
</evidence>
<dbReference type="SUPFAM" id="SSF51316">
    <property type="entry name" value="Mss4-like"/>
    <property type="match status" value="1"/>
</dbReference>
<keyword evidence="2" id="KW-0479">Metal-binding</keyword>
<dbReference type="InterPro" id="IPR006913">
    <property type="entry name" value="CENP-V/GFA"/>
</dbReference>
<name>A0A3S8U7X7_9RHOB</name>
<dbReference type="InterPro" id="IPR011057">
    <property type="entry name" value="Mss4-like_sf"/>
</dbReference>
<keyword evidence="4" id="KW-0456">Lyase</keyword>
<proteinExistence type="inferred from homology"/>
<gene>
    <name evidence="6" type="ORF">EI545_13190</name>
</gene>
<feature type="domain" description="CENP-V/GFA" evidence="5">
    <location>
        <begin position="5"/>
        <end position="123"/>
    </location>
</feature>
<comment type="similarity">
    <text evidence="1">Belongs to the Gfa family.</text>
</comment>
<dbReference type="Gene3D" id="3.90.1590.10">
    <property type="entry name" value="glutathione-dependent formaldehyde- activating enzyme (gfa)"/>
    <property type="match status" value="1"/>
</dbReference>
<dbReference type="KEGG" id="taw:EI545_13190"/>
<evidence type="ECO:0000256" key="1">
    <source>
        <dbReference type="ARBA" id="ARBA00005495"/>
    </source>
</evidence>
<sequence>MEGTFTGGCGCGALRYALPGPPVEQTHCQCRDCQRRSGTGHSSWLVFASVADTAITGPASHWTATGDGGTEKRHAFCPTCGTPVYMAFPAMPGIIAITAASLDDPARFQPRHVTWTRAAQPWDSMPSGLSAHAQMPPG</sequence>
<dbReference type="Proteomes" id="UP000282002">
    <property type="component" value="Chromosome"/>
</dbReference>
<keyword evidence="3" id="KW-0862">Zinc</keyword>
<dbReference type="RefSeq" id="WP_125325899.1">
    <property type="nucleotide sequence ID" value="NZ_CP034328.1"/>
</dbReference>
<organism evidence="6 7">
    <name type="scientific">Tabrizicola piscis</name>
    <dbReference type="NCBI Taxonomy" id="2494374"/>
    <lineage>
        <taxon>Bacteria</taxon>
        <taxon>Pseudomonadati</taxon>
        <taxon>Pseudomonadota</taxon>
        <taxon>Alphaproteobacteria</taxon>
        <taxon>Rhodobacterales</taxon>
        <taxon>Paracoccaceae</taxon>
        <taxon>Tabrizicola</taxon>
    </lineage>
</organism>
<dbReference type="GO" id="GO:0016846">
    <property type="term" value="F:carbon-sulfur lyase activity"/>
    <property type="evidence" value="ECO:0007669"/>
    <property type="project" value="InterPro"/>
</dbReference>
<dbReference type="Pfam" id="PF04828">
    <property type="entry name" value="GFA"/>
    <property type="match status" value="1"/>
</dbReference>
<dbReference type="AlphaFoldDB" id="A0A3S8U7X7"/>
<evidence type="ECO:0000259" key="5">
    <source>
        <dbReference type="PROSITE" id="PS51891"/>
    </source>
</evidence>